<evidence type="ECO:0000256" key="1">
    <source>
        <dbReference type="ARBA" id="ARBA00004141"/>
    </source>
</evidence>
<feature type="domain" description="RCK C-terminal" evidence="8">
    <location>
        <begin position="399"/>
        <end position="483"/>
    </location>
</feature>
<dbReference type="SUPFAM" id="SSF116726">
    <property type="entry name" value="TrkA C-terminal domain-like"/>
    <property type="match status" value="4"/>
</dbReference>
<dbReference type="InterPro" id="IPR036721">
    <property type="entry name" value="RCK_C_sf"/>
</dbReference>
<dbReference type="GO" id="GO:0008324">
    <property type="term" value="F:monoatomic cation transmembrane transporter activity"/>
    <property type="evidence" value="ECO:0007669"/>
    <property type="project" value="InterPro"/>
</dbReference>
<comment type="subcellular location">
    <subcellularLocation>
        <location evidence="1">Membrane</location>
        <topology evidence="1">Multi-pass membrane protein</topology>
    </subcellularLocation>
</comment>
<dbReference type="InterPro" id="IPR006037">
    <property type="entry name" value="RCK_C"/>
</dbReference>
<dbReference type="KEGG" id="dalk:DSCA_54910"/>
<evidence type="ECO:0000256" key="6">
    <source>
        <dbReference type="ARBA" id="ARBA00023136"/>
    </source>
</evidence>
<dbReference type="RefSeq" id="WP_155319376.1">
    <property type="nucleotide sequence ID" value="NZ_AP021874.1"/>
</dbReference>
<feature type="transmembrane region" description="Helical" evidence="7">
    <location>
        <begin position="135"/>
        <end position="155"/>
    </location>
</feature>
<dbReference type="EMBL" id="AP021874">
    <property type="protein sequence ID" value="BBO71561.1"/>
    <property type="molecule type" value="Genomic_DNA"/>
</dbReference>
<keyword evidence="2" id="KW-0813">Transport</keyword>
<evidence type="ECO:0000256" key="7">
    <source>
        <dbReference type="SAM" id="Phobius"/>
    </source>
</evidence>
<dbReference type="Pfam" id="PF03600">
    <property type="entry name" value="CitMHS"/>
    <property type="match status" value="1"/>
</dbReference>
<dbReference type="InterPro" id="IPR004680">
    <property type="entry name" value="Cit_transptr-like_dom"/>
</dbReference>
<evidence type="ECO:0000256" key="2">
    <source>
        <dbReference type="ARBA" id="ARBA00022448"/>
    </source>
</evidence>
<feature type="transmembrane region" description="Helical" evidence="7">
    <location>
        <begin position="764"/>
        <end position="786"/>
    </location>
</feature>
<keyword evidence="10" id="KW-1185">Reference proteome</keyword>
<dbReference type="Pfam" id="PF02080">
    <property type="entry name" value="TrkA_C"/>
    <property type="match status" value="4"/>
</dbReference>
<dbReference type="Proteomes" id="UP000427906">
    <property type="component" value="Chromosome"/>
</dbReference>
<feature type="transmembrane region" description="Helical" evidence="7">
    <location>
        <begin position="175"/>
        <end position="198"/>
    </location>
</feature>
<dbReference type="GO" id="GO:0005886">
    <property type="term" value="C:plasma membrane"/>
    <property type="evidence" value="ECO:0007669"/>
    <property type="project" value="TreeGrafter"/>
</dbReference>
<dbReference type="PROSITE" id="PS51202">
    <property type="entry name" value="RCK_C"/>
    <property type="match status" value="4"/>
</dbReference>
<dbReference type="InterPro" id="IPR051679">
    <property type="entry name" value="DASS-Related_Transporters"/>
</dbReference>
<evidence type="ECO:0000256" key="4">
    <source>
        <dbReference type="ARBA" id="ARBA00022737"/>
    </source>
</evidence>
<evidence type="ECO:0000313" key="10">
    <source>
        <dbReference type="Proteomes" id="UP000427906"/>
    </source>
</evidence>
<sequence>MSPEIITVLAILTAVIVLLVTEWAPLEVLAMLVMGVLAVTDIVSPKEALAGFSNPAVVTIWAVFILSGGLTRTGIANILGRQLLRVAGSGESMLVVIIMVIAGVLSAFMNNVAVAALMLPVVMDIARKTDRSPSILLMPLAYGSLLGGLTTMIGTPPNILVSEALRENGMVAFKLFDFSPVGLVVMTCGVAFVTLVGTRLLPKRNPAREAAGRQPDYRSQYRLHEHLFQIKVPDGSALVGKSLAGSRLGAALGLTVVGITRSGATLLAPPITETIQAEDLLIVEGKPDQIQEMNNWGQLLTESDAIGPDALTAHGMQVARLILKPGSAYEGQTLSDIGFRNRLSLNVLAIERGESRLDTDLKIRPLKAGDTLVVYGLSEKLAGLADNAHFQPPTILTREDVDVTVKLGHDLRQLRVPDTSKLIGLTLSESRLGDAVDVQILCIVRADGSALIPSSEDRFAAGDRLMVWGAADMISILLMQGLEGMFIEAGAPHTDLSMLEDDQVGLVEVILSPHSVLSGLTLRGMNFREKYGLSVLAIWRKGTAYREDLRDMALQFGDALLLYGPWDKLNLLGREPDFLVLTETAQEAPREEKAKLALTIMAAVLIPVIMDWVPIYIAVVIGAAFMVLTRCLTMEEAYRYIEWKAVFLIAGMLPLGTALDNTGAARLLAEGVVGILGPFGPYAVLFGLLAITFIATSIIPTAALVVLMVPIALKTAASLGISPYALMMGIAMAASSSFTSPISHPANVLVMGPGGYRFIDYIKVGLPLTLVVLIVLMIVLPIFWPLQAAVG</sequence>
<dbReference type="AlphaFoldDB" id="A0A5K7YWU0"/>
<gene>
    <name evidence="9" type="ORF">DSCA_54910</name>
</gene>
<keyword evidence="4" id="KW-0677">Repeat</keyword>
<accession>A0A5K7YWU0</accession>
<feature type="transmembrane region" description="Helical" evidence="7">
    <location>
        <begin position="679"/>
        <end position="712"/>
    </location>
</feature>
<keyword evidence="6 7" id="KW-0472">Membrane</keyword>
<feature type="transmembrane region" description="Helical" evidence="7">
    <location>
        <begin position="640"/>
        <end position="659"/>
    </location>
</feature>
<keyword evidence="3 7" id="KW-0812">Transmembrane</keyword>
<feature type="transmembrane region" description="Helical" evidence="7">
    <location>
        <begin position="724"/>
        <end position="744"/>
    </location>
</feature>
<evidence type="ECO:0000259" key="8">
    <source>
        <dbReference type="PROSITE" id="PS51202"/>
    </source>
</evidence>
<dbReference type="InterPro" id="IPR031312">
    <property type="entry name" value="Na/sul_symport_CS"/>
</dbReference>
<dbReference type="PANTHER" id="PTHR43652">
    <property type="entry name" value="BASIC AMINO ACID ANTIPORTER YFCC-RELATED"/>
    <property type="match status" value="1"/>
</dbReference>
<dbReference type="PROSITE" id="PS01271">
    <property type="entry name" value="NA_SULFATE"/>
    <property type="match status" value="1"/>
</dbReference>
<feature type="domain" description="RCK C-terminal" evidence="8">
    <location>
        <begin position="215"/>
        <end position="299"/>
    </location>
</feature>
<proteinExistence type="predicted"/>
<reference evidence="9 10" key="1">
    <citation type="submission" date="2019-11" db="EMBL/GenBank/DDBJ databases">
        <title>Comparative genomics of hydrocarbon-degrading Desulfosarcina strains.</title>
        <authorList>
            <person name="Watanabe M."/>
            <person name="Kojima H."/>
            <person name="Fukui M."/>
        </authorList>
    </citation>
    <scope>NUCLEOTIDE SEQUENCE [LARGE SCALE GENOMIC DNA]</scope>
    <source>
        <strain evidence="9 10">PL12</strain>
    </source>
</reference>
<keyword evidence="5 7" id="KW-1133">Transmembrane helix</keyword>
<feature type="transmembrane region" description="Helical" evidence="7">
    <location>
        <begin position="48"/>
        <end position="71"/>
    </location>
</feature>
<protein>
    <recommendedName>
        <fullName evidence="8">RCK C-terminal domain-containing protein</fullName>
    </recommendedName>
</protein>
<organism evidence="9 10">
    <name type="scientific">Desulfosarcina alkanivorans</name>
    <dbReference type="NCBI Taxonomy" id="571177"/>
    <lineage>
        <taxon>Bacteria</taxon>
        <taxon>Pseudomonadati</taxon>
        <taxon>Thermodesulfobacteriota</taxon>
        <taxon>Desulfobacteria</taxon>
        <taxon>Desulfobacterales</taxon>
        <taxon>Desulfosarcinaceae</taxon>
        <taxon>Desulfosarcina</taxon>
    </lineage>
</organism>
<evidence type="ECO:0000313" key="9">
    <source>
        <dbReference type="EMBL" id="BBO71561.1"/>
    </source>
</evidence>
<feature type="domain" description="RCK C-terminal" evidence="8">
    <location>
        <begin position="494"/>
        <end position="578"/>
    </location>
</feature>
<dbReference type="GO" id="GO:0006813">
    <property type="term" value="P:potassium ion transport"/>
    <property type="evidence" value="ECO:0007669"/>
    <property type="project" value="InterPro"/>
</dbReference>
<feature type="domain" description="RCK C-terminal" evidence="8">
    <location>
        <begin position="304"/>
        <end position="390"/>
    </location>
</feature>
<dbReference type="PANTHER" id="PTHR43652:SF1">
    <property type="entry name" value="RESPONSE REGULATOR"/>
    <property type="match status" value="1"/>
</dbReference>
<name>A0A5K7YWU0_9BACT</name>
<dbReference type="Gene3D" id="3.30.70.1450">
    <property type="entry name" value="Regulator of K+ conductance, C-terminal domain"/>
    <property type="match status" value="4"/>
</dbReference>
<dbReference type="OrthoDB" id="9765532at2"/>
<evidence type="ECO:0000256" key="3">
    <source>
        <dbReference type="ARBA" id="ARBA00022692"/>
    </source>
</evidence>
<evidence type="ECO:0000256" key="5">
    <source>
        <dbReference type="ARBA" id="ARBA00022989"/>
    </source>
</evidence>